<dbReference type="VEuPathDB" id="AmoebaDB:EIN_269950"/>
<dbReference type="KEGG" id="eiv:EIN_269950"/>
<evidence type="ECO:0000313" key="1">
    <source>
        <dbReference type="EMBL" id="ELP91129.1"/>
    </source>
</evidence>
<reference evidence="1 2" key="1">
    <citation type="submission" date="2012-10" db="EMBL/GenBank/DDBJ databases">
        <authorList>
            <person name="Zafar N."/>
            <person name="Inman J."/>
            <person name="Hall N."/>
            <person name="Lorenzi H."/>
            <person name="Caler E."/>
        </authorList>
    </citation>
    <scope>NUCLEOTIDE SEQUENCE [LARGE SCALE GENOMIC DNA]</scope>
    <source>
        <strain evidence="1 2">IP1</strain>
    </source>
</reference>
<accession>A0A0A1U868</accession>
<organism evidence="1 2">
    <name type="scientific">Entamoeba invadens IP1</name>
    <dbReference type="NCBI Taxonomy" id="370355"/>
    <lineage>
        <taxon>Eukaryota</taxon>
        <taxon>Amoebozoa</taxon>
        <taxon>Evosea</taxon>
        <taxon>Archamoebae</taxon>
        <taxon>Mastigamoebida</taxon>
        <taxon>Entamoebidae</taxon>
        <taxon>Entamoeba</taxon>
    </lineage>
</organism>
<feature type="non-terminal residue" evidence="1">
    <location>
        <position position="1"/>
    </location>
</feature>
<name>A0A0A1U868_ENTIV</name>
<dbReference type="AlphaFoldDB" id="A0A0A1U868"/>
<dbReference type="RefSeq" id="XP_004257900.1">
    <property type="nucleotide sequence ID" value="XM_004257852.1"/>
</dbReference>
<dbReference type="EMBL" id="KB206479">
    <property type="protein sequence ID" value="ELP91129.1"/>
    <property type="molecule type" value="Genomic_DNA"/>
</dbReference>
<gene>
    <name evidence="1" type="ORF">EIN_269950</name>
</gene>
<keyword evidence="2" id="KW-1185">Reference proteome</keyword>
<evidence type="ECO:0000313" key="2">
    <source>
        <dbReference type="Proteomes" id="UP000014680"/>
    </source>
</evidence>
<feature type="non-terminal residue" evidence="1">
    <location>
        <position position="29"/>
    </location>
</feature>
<protein>
    <submittedName>
        <fullName evidence="1">Uncharacterized protein</fullName>
    </submittedName>
</protein>
<proteinExistence type="predicted"/>
<dbReference type="GeneID" id="14890062"/>
<sequence length="29" mass="3488">MIFFCFLSCFFKFCIEKKLLNTVPKTQPN</sequence>
<dbReference type="Proteomes" id="UP000014680">
    <property type="component" value="Unassembled WGS sequence"/>
</dbReference>